<organism evidence="10 11">
    <name type="scientific">Maudiozyma barnettii</name>
    <dbReference type="NCBI Taxonomy" id="61262"/>
    <lineage>
        <taxon>Eukaryota</taxon>
        <taxon>Fungi</taxon>
        <taxon>Dikarya</taxon>
        <taxon>Ascomycota</taxon>
        <taxon>Saccharomycotina</taxon>
        <taxon>Saccharomycetes</taxon>
        <taxon>Saccharomycetales</taxon>
        <taxon>Saccharomycetaceae</taxon>
        <taxon>Maudiozyma</taxon>
    </lineage>
</organism>
<feature type="domain" description="Myotubularin phosphatase" evidence="9">
    <location>
        <begin position="164"/>
        <end position="623"/>
    </location>
</feature>
<evidence type="ECO:0000256" key="7">
    <source>
        <dbReference type="SAM" id="MobiDB-lite"/>
    </source>
</evidence>
<name>A0A8H2ZKY4_9SACH</name>
<evidence type="ECO:0000256" key="2">
    <source>
        <dbReference type="ARBA" id="ARBA00004496"/>
    </source>
</evidence>
<feature type="region of interest" description="Disordered" evidence="7">
    <location>
        <begin position="633"/>
        <end position="667"/>
    </location>
</feature>
<dbReference type="PROSITE" id="PS50056">
    <property type="entry name" value="TYR_PHOSPHATASE_2"/>
    <property type="match status" value="1"/>
</dbReference>
<dbReference type="InterPro" id="IPR010569">
    <property type="entry name" value="Myotubularin-like_Pase_dom"/>
</dbReference>
<dbReference type="InterPro" id="IPR029021">
    <property type="entry name" value="Prot-tyrosine_phosphatase-like"/>
</dbReference>
<evidence type="ECO:0000256" key="5">
    <source>
        <dbReference type="PIRSR" id="PIRSR630564-1"/>
    </source>
</evidence>
<dbReference type="SUPFAM" id="SSF52799">
    <property type="entry name" value="(Phosphotyrosine protein) phosphatases II"/>
    <property type="match status" value="1"/>
</dbReference>
<dbReference type="PANTHER" id="PTHR10807">
    <property type="entry name" value="MYOTUBULARIN-RELATED"/>
    <property type="match status" value="1"/>
</dbReference>
<dbReference type="Proteomes" id="UP000644660">
    <property type="component" value="Unassembled WGS sequence"/>
</dbReference>
<dbReference type="InterPro" id="IPR048994">
    <property type="entry name" value="PH-GRAM_MTMR6-9"/>
</dbReference>
<proteinExistence type="inferred from homology"/>
<evidence type="ECO:0000256" key="4">
    <source>
        <dbReference type="ARBA" id="ARBA00022490"/>
    </source>
</evidence>
<evidence type="ECO:0000259" key="9">
    <source>
        <dbReference type="PROSITE" id="PS51339"/>
    </source>
</evidence>
<dbReference type="AlphaFoldDB" id="A0A8H2ZKY4"/>
<dbReference type="PANTHER" id="PTHR10807:SF128">
    <property type="entry name" value="PHOSPHATIDYLINOSITOL-3,5-BISPHOSPHATE 3-PHOSPHATASE"/>
    <property type="match status" value="1"/>
</dbReference>
<feature type="binding site" evidence="6">
    <location>
        <begin position="388"/>
        <end position="394"/>
    </location>
    <ligand>
        <name>substrate</name>
    </ligand>
</feature>
<dbReference type="GeneID" id="64858677"/>
<comment type="similarity">
    <text evidence="3">Belongs to the protein-tyrosine phosphatase family. Non-receptor class myotubularin subfamily.</text>
</comment>
<dbReference type="InterPro" id="IPR011993">
    <property type="entry name" value="PH-like_dom_sf"/>
</dbReference>
<keyword evidence="11" id="KW-1185">Reference proteome</keyword>
<reference evidence="10 11" key="1">
    <citation type="submission" date="2020-05" db="EMBL/GenBank/DDBJ databases">
        <authorList>
            <person name="Casaregola S."/>
            <person name="Devillers H."/>
            <person name="Grondin C."/>
        </authorList>
    </citation>
    <scope>NUCLEOTIDE SEQUENCE [LARGE SCALE GENOMIC DNA]</scope>
    <source>
        <strain evidence="10 11">CLIB 1767</strain>
    </source>
</reference>
<dbReference type="Gene3D" id="2.30.29.30">
    <property type="entry name" value="Pleckstrin-homology domain (PH domain)/Phosphotyrosine-binding domain (PTB)"/>
    <property type="match status" value="1"/>
</dbReference>
<feature type="binding site" evidence="6">
    <location>
        <begin position="321"/>
        <end position="322"/>
    </location>
    <ligand>
        <name>substrate</name>
    </ligand>
</feature>
<dbReference type="Pfam" id="PF06602">
    <property type="entry name" value="Myotub-related"/>
    <property type="match status" value="1"/>
</dbReference>
<evidence type="ECO:0000256" key="3">
    <source>
        <dbReference type="ARBA" id="ARBA00007471"/>
    </source>
</evidence>
<dbReference type="GO" id="GO:0012505">
    <property type="term" value="C:endomembrane system"/>
    <property type="evidence" value="ECO:0007669"/>
    <property type="project" value="UniProtKB-SubCell"/>
</dbReference>
<evidence type="ECO:0000259" key="8">
    <source>
        <dbReference type="PROSITE" id="PS50056"/>
    </source>
</evidence>
<dbReference type="InterPro" id="IPR000387">
    <property type="entry name" value="Tyr_Pase_dom"/>
</dbReference>
<evidence type="ECO:0000313" key="10">
    <source>
        <dbReference type="EMBL" id="CAB4255622.1"/>
    </source>
</evidence>
<dbReference type="InterPro" id="IPR016130">
    <property type="entry name" value="Tyr_Pase_AS"/>
</dbReference>
<feature type="active site" description="Phosphocysteine intermediate" evidence="5">
    <location>
        <position position="388"/>
    </location>
</feature>
<dbReference type="GO" id="GO:0005737">
    <property type="term" value="C:cytoplasm"/>
    <property type="evidence" value="ECO:0007669"/>
    <property type="project" value="UniProtKB-SubCell"/>
</dbReference>
<dbReference type="RefSeq" id="XP_041407466.1">
    <property type="nucleotide sequence ID" value="XM_041551532.1"/>
</dbReference>
<dbReference type="InterPro" id="IPR030564">
    <property type="entry name" value="Myotubularin"/>
</dbReference>
<dbReference type="OrthoDB" id="271628at2759"/>
<dbReference type="GO" id="GO:0016020">
    <property type="term" value="C:membrane"/>
    <property type="evidence" value="ECO:0007669"/>
    <property type="project" value="TreeGrafter"/>
</dbReference>
<evidence type="ECO:0000256" key="6">
    <source>
        <dbReference type="PIRSR" id="PIRSR630564-2"/>
    </source>
</evidence>
<feature type="domain" description="Tyrosine specific protein phosphatases" evidence="8">
    <location>
        <begin position="364"/>
        <end position="401"/>
    </location>
</feature>
<dbReference type="PROSITE" id="PS00383">
    <property type="entry name" value="TYR_PHOSPHATASE_1"/>
    <property type="match status" value="1"/>
</dbReference>
<dbReference type="GO" id="GO:0004438">
    <property type="term" value="F:phosphatidylinositol-3-phosphate phosphatase activity"/>
    <property type="evidence" value="ECO:0007669"/>
    <property type="project" value="TreeGrafter"/>
</dbReference>
<dbReference type="GO" id="GO:0046856">
    <property type="term" value="P:phosphatidylinositol dephosphorylation"/>
    <property type="evidence" value="ECO:0007669"/>
    <property type="project" value="TreeGrafter"/>
</dbReference>
<dbReference type="EMBL" id="CAEFZW010000007">
    <property type="protein sequence ID" value="CAB4255622.1"/>
    <property type="molecule type" value="Genomic_DNA"/>
</dbReference>
<gene>
    <name evidence="10" type="ORF">KABA2_07S00726</name>
</gene>
<protein>
    <submittedName>
        <fullName evidence="10">Similar to Saccharomyces cerevisiae YJR110W YMR1 Phosphatidylinositol 3-phosphate (PI3P) phosphatase</fullName>
    </submittedName>
</protein>
<comment type="caution">
    <text evidence="10">The sequence shown here is derived from an EMBL/GenBank/DDBJ whole genome shotgun (WGS) entry which is preliminary data.</text>
</comment>
<dbReference type="Pfam" id="PF21098">
    <property type="entry name" value="PH-GRAM_MTMR6-like"/>
    <property type="match status" value="1"/>
</dbReference>
<keyword evidence="4" id="KW-0963">Cytoplasm</keyword>
<comment type="subcellular location">
    <subcellularLocation>
        <location evidence="2">Cytoplasm</location>
    </subcellularLocation>
    <subcellularLocation>
        <location evidence="1">Endomembrane system</location>
        <topology evidence="1">Peripheral membrane protein</topology>
    </subcellularLocation>
</comment>
<evidence type="ECO:0000313" key="11">
    <source>
        <dbReference type="Proteomes" id="UP000644660"/>
    </source>
</evidence>
<sequence length="691" mass="80165">MEYLKITKIEDVVLHKKGIPTIGTLHLTTHHLIFTSKSLTKEIWVPYPLILSVFKNQGSTLLTRYKDLDEMIQYQVPQSFTKIQLSSQKKLIQWYTNNDMWSLINIKIVLKDYTIFSIDFPIDDNIANDVYDSLYNLTLGVSLDQLYAFLYTPNEVELKLKDTSYRLYNLKQEMIRQGLDLDSTDCSWRLTTANQDYQISSTYPSQLIVPTIIPDSLITHCSKYRSKGRFPTLTYYYKRHGNTITRSAQPTPGITKQRSIQDEKLISTIFGLSIIKDQNLIVDARPLTNALAQVALGGGTELMDNYNFNDTTKRLFLGIDNIHIMSDTMNSFIDNFLIDSDIFTELSFRGKLNNKFQNWIKYNKLILTAVDKLSKAMIFNGSNILVHCSDGWDRTAQVISLIQVCIDPYFRTLEGFMVLVEKDWVTFGHKFRERSHHLGSPDCFHDNTTGLFNKKLSLNDNPFTKLRAKTLNVSSNMGGSLHDIDDDLTNQSKKPTFTRSKLAPRSNKFAAPIFQQFLDCVYQLQQQNSNLFEFNERFLRRLVYHVYSCQYGTFLFNSEKEAKEYQNTTRTRSVWDHFRSKKNLFINKDYNHVDFKNEGDNSVENIDWISPDLSNVKWWSQLYGRKPDEMKIDVDEQKTRSGISNIKDESRSNNKRSSSETGTSPGIIESTREFLSFFSLDSYKNYDNDTT</sequence>
<evidence type="ECO:0000256" key="1">
    <source>
        <dbReference type="ARBA" id="ARBA00004184"/>
    </source>
</evidence>
<accession>A0A8H2ZKY4</accession>
<dbReference type="PROSITE" id="PS51339">
    <property type="entry name" value="PPASE_MYOTUBULARIN"/>
    <property type="match status" value="1"/>
</dbReference>